<dbReference type="InterPro" id="IPR003615">
    <property type="entry name" value="HNH_nuc"/>
</dbReference>
<feature type="domain" description="NUMOD4" evidence="1">
    <location>
        <begin position="2"/>
        <end position="51"/>
    </location>
</feature>
<keyword evidence="3" id="KW-0378">Hydrolase</keyword>
<evidence type="ECO:0000259" key="2">
    <source>
        <dbReference type="Pfam" id="PF13392"/>
    </source>
</evidence>
<dbReference type="InterPro" id="IPR010902">
    <property type="entry name" value="NUMOD4"/>
</dbReference>
<accession>A0A858NP65</accession>
<name>A0A858NP65_9CAUD</name>
<keyword evidence="3" id="KW-0255">Endonuclease</keyword>
<evidence type="ECO:0000313" key="4">
    <source>
        <dbReference type="Proteomes" id="UP000671963"/>
    </source>
</evidence>
<dbReference type="Proteomes" id="UP000671963">
    <property type="component" value="Segment"/>
</dbReference>
<dbReference type="Gene3D" id="3.90.75.20">
    <property type="match status" value="1"/>
</dbReference>
<feature type="domain" description="HNH nuclease" evidence="2">
    <location>
        <begin position="62"/>
        <end position="104"/>
    </location>
</feature>
<evidence type="ECO:0000259" key="1">
    <source>
        <dbReference type="Pfam" id="PF07463"/>
    </source>
</evidence>
<evidence type="ECO:0000313" key="3">
    <source>
        <dbReference type="EMBL" id="QJB21858.1"/>
    </source>
</evidence>
<protein>
    <submittedName>
        <fullName evidence="3">HNH homing endonuclease</fullName>
    </submittedName>
</protein>
<keyword evidence="4" id="KW-1185">Reference proteome</keyword>
<dbReference type="InterPro" id="IPR044925">
    <property type="entry name" value="His-Me_finger_sf"/>
</dbReference>
<organism evidence="3 4">
    <name type="scientific">Xanthomonas phage FoX2</name>
    <dbReference type="NCBI Taxonomy" id="2723898"/>
    <lineage>
        <taxon>Viruses</taxon>
        <taxon>Duplodnaviria</taxon>
        <taxon>Heunggongvirae</taxon>
        <taxon>Uroviricota</taxon>
        <taxon>Caudoviricetes</taxon>
        <taxon>Foxunavirus</taxon>
        <taxon>Foxunavirus fox2</taxon>
    </lineage>
</organism>
<dbReference type="SUPFAM" id="SSF54060">
    <property type="entry name" value="His-Me finger endonucleases"/>
    <property type="match status" value="1"/>
</dbReference>
<dbReference type="EMBL" id="MT161382">
    <property type="protein sequence ID" value="QJB21858.1"/>
    <property type="molecule type" value="Genomic_DNA"/>
</dbReference>
<dbReference type="GO" id="GO:0004519">
    <property type="term" value="F:endonuclease activity"/>
    <property type="evidence" value="ECO:0007669"/>
    <property type="project" value="UniProtKB-KW"/>
</dbReference>
<proteinExistence type="predicted"/>
<sequence length="132" mass="15005">MRPIPGFEGLYSVTENGEVYSHARIDARGNRRKPKWLRLTNDSDGYPRAHLCVYGSRRKWPVHRLVAMAFIPNPDGMPAVNHLDGVKSNNNVNNLEWCTLSKNTKHAFETGLLANLGRNKLGQFEGKFKWVS</sequence>
<gene>
    <name evidence="3" type="ORF">XccvBFoX2_gp39c</name>
</gene>
<keyword evidence="3" id="KW-0540">Nuclease</keyword>
<dbReference type="Pfam" id="PF07463">
    <property type="entry name" value="NUMOD4"/>
    <property type="match status" value="1"/>
</dbReference>
<dbReference type="Pfam" id="PF13392">
    <property type="entry name" value="HNH_3"/>
    <property type="match status" value="1"/>
</dbReference>
<dbReference type="GO" id="GO:0016788">
    <property type="term" value="F:hydrolase activity, acting on ester bonds"/>
    <property type="evidence" value="ECO:0007669"/>
    <property type="project" value="InterPro"/>
</dbReference>
<reference evidence="3 4" key="1">
    <citation type="submission" date="2020-03" db="EMBL/GenBank/DDBJ databases">
        <title>Development of an integrated pest management strategy to control Xanthomonas campestris pv. campestris by using bacteriophages.</title>
        <authorList>
            <person name="Holtappels D."/>
            <person name="Rombouts S."/>
            <person name="Lavigne R."/>
            <person name="Wagemans J."/>
        </authorList>
    </citation>
    <scope>NUCLEOTIDE SEQUENCE [LARGE SCALE GENOMIC DNA]</scope>
</reference>